<dbReference type="InterPro" id="IPR016181">
    <property type="entry name" value="Acyl_CoA_acyltransferase"/>
</dbReference>
<comment type="caution">
    <text evidence="2">The sequence shown here is derived from an EMBL/GenBank/DDBJ whole genome shotgun (WGS) entry which is preliminary data.</text>
</comment>
<dbReference type="AlphaFoldDB" id="A0A9X2ADB4"/>
<dbReference type="EMBL" id="JALBUF010000023">
    <property type="protein sequence ID" value="MCI0184719.1"/>
    <property type="molecule type" value="Genomic_DNA"/>
</dbReference>
<evidence type="ECO:0000313" key="2">
    <source>
        <dbReference type="EMBL" id="MCI0184719.1"/>
    </source>
</evidence>
<reference evidence="2" key="1">
    <citation type="submission" date="2022-03" db="EMBL/GenBank/DDBJ databases">
        <title>Draft Genome Sequence of Firmicute Strain S0AB, a Heterotrophic Iron/Sulfur-Oxidizing Extreme Acidophile.</title>
        <authorList>
            <person name="Vergara E."/>
            <person name="Pakostova E."/>
            <person name="Johnson D.B."/>
            <person name="Holmes D.S."/>
        </authorList>
    </citation>
    <scope>NUCLEOTIDE SEQUENCE</scope>
    <source>
        <strain evidence="2">S0AB</strain>
    </source>
</reference>
<proteinExistence type="predicted"/>
<evidence type="ECO:0000313" key="3">
    <source>
        <dbReference type="Proteomes" id="UP001139263"/>
    </source>
</evidence>
<dbReference type="RefSeq" id="WP_241716622.1">
    <property type="nucleotide sequence ID" value="NZ_JALBUF010000023.1"/>
</dbReference>
<dbReference type="Proteomes" id="UP001139263">
    <property type="component" value="Unassembled WGS sequence"/>
</dbReference>
<dbReference type="Gene3D" id="3.40.630.30">
    <property type="match status" value="1"/>
</dbReference>
<sequence>MRIQFDYVGDISERQWRYFVARCEPFATPEQNLDWMAFLERRSDLIDRKHCPPIKVMSVWNAKDLEALFYVSVEDNLHVTSADARTYVNLSRELCANIIGFHVRLSLAHGLGLIYAIGDNGNRAVMEGIEALEYHAWERGLNYVQISRVHADSDLRSFLAKRGYLEFPNISNYVLDVTWGSFDEYLGSVSGKTRRNIRRDRRIFESSALYLGLLNSEVNFDRLYHLHEAVCEKYGGKPYVRRDFFRTALSDLSGFGGVCAFYQKEPVGAILCYRSNEVLSVKFAGMNYQWREANVYPNLMYGVIEQAIESGIRKIALGLANEEQKKRLGAREELSYRYILPFSTDLKVMLSSTLALWKGAPMS</sequence>
<gene>
    <name evidence="2" type="ORF">MM817_03016</name>
</gene>
<name>A0A9X2ADB4_9BACL</name>
<dbReference type="SUPFAM" id="SSF55729">
    <property type="entry name" value="Acyl-CoA N-acyltransferases (Nat)"/>
    <property type="match status" value="1"/>
</dbReference>
<dbReference type="InterPro" id="IPR038740">
    <property type="entry name" value="BioF2-like_GNAT_dom"/>
</dbReference>
<keyword evidence="3" id="KW-1185">Reference proteome</keyword>
<evidence type="ECO:0000259" key="1">
    <source>
        <dbReference type="Pfam" id="PF13480"/>
    </source>
</evidence>
<feature type="domain" description="BioF2-like acetyltransferase" evidence="1">
    <location>
        <begin position="192"/>
        <end position="325"/>
    </location>
</feature>
<organism evidence="2 3">
    <name type="scientific">Sulfoacidibacillus ferrooxidans</name>
    <dbReference type="NCBI Taxonomy" id="2005001"/>
    <lineage>
        <taxon>Bacteria</taxon>
        <taxon>Bacillati</taxon>
        <taxon>Bacillota</taxon>
        <taxon>Bacilli</taxon>
        <taxon>Bacillales</taxon>
        <taxon>Alicyclobacillaceae</taxon>
        <taxon>Sulfoacidibacillus</taxon>
    </lineage>
</organism>
<protein>
    <recommendedName>
        <fullName evidence="1">BioF2-like acetyltransferase domain-containing protein</fullName>
    </recommendedName>
</protein>
<dbReference type="Pfam" id="PF13480">
    <property type="entry name" value="Acetyltransf_6"/>
    <property type="match status" value="1"/>
</dbReference>
<accession>A0A9X2ADB4</accession>